<comment type="caution">
    <text evidence="1">The sequence shown here is derived from an EMBL/GenBank/DDBJ whole genome shotgun (WGS) entry which is preliminary data.</text>
</comment>
<proteinExistence type="predicted"/>
<evidence type="ECO:0000313" key="2">
    <source>
        <dbReference type="Proteomes" id="UP001064048"/>
    </source>
</evidence>
<reference evidence="1 2" key="1">
    <citation type="journal article" date="2022" name="Genome Biol. Evol.">
        <title>The Spruce Budworm Genome: Reconstructing the Evolutionary History of Antifreeze Proteins.</title>
        <authorList>
            <person name="Beliveau C."/>
            <person name="Gagne P."/>
            <person name="Picq S."/>
            <person name="Vernygora O."/>
            <person name="Keeling C.I."/>
            <person name="Pinkney K."/>
            <person name="Doucet D."/>
            <person name="Wen F."/>
            <person name="Johnston J.S."/>
            <person name="Maaroufi H."/>
            <person name="Boyle B."/>
            <person name="Laroche J."/>
            <person name="Dewar K."/>
            <person name="Juretic N."/>
            <person name="Blackburn G."/>
            <person name="Nisole A."/>
            <person name="Brunet B."/>
            <person name="Brandao M."/>
            <person name="Lumley L."/>
            <person name="Duan J."/>
            <person name="Quan G."/>
            <person name="Lucarotti C.J."/>
            <person name="Roe A.D."/>
            <person name="Sperling F.A.H."/>
            <person name="Levesque R.C."/>
            <person name="Cusson M."/>
        </authorList>
    </citation>
    <scope>NUCLEOTIDE SEQUENCE [LARGE SCALE GENOMIC DNA]</scope>
    <source>
        <strain evidence="1">Glfc:IPQL:Cfum</strain>
    </source>
</reference>
<gene>
    <name evidence="1" type="ORF">MSG28_004082</name>
</gene>
<organism evidence="1 2">
    <name type="scientific">Choristoneura fumiferana</name>
    <name type="common">Spruce budworm moth</name>
    <name type="synonym">Archips fumiferana</name>
    <dbReference type="NCBI Taxonomy" id="7141"/>
    <lineage>
        <taxon>Eukaryota</taxon>
        <taxon>Metazoa</taxon>
        <taxon>Ecdysozoa</taxon>
        <taxon>Arthropoda</taxon>
        <taxon>Hexapoda</taxon>
        <taxon>Insecta</taxon>
        <taxon>Pterygota</taxon>
        <taxon>Neoptera</taxon>
        <taxon>Endopterygota</taxon>
        <taxon>Lepidoptera</taxon>
        <taxon>Glossata</taxon>
        <taxon>Ditrysia</taxon>
        <taxon>Tortricoidea</taxon>
        <taxon>Tortricidae</taxon>
        <taxon>Tortricinae</taxon>
        <taxon>Choristoneura</taxon>
    </lineage>
</organism>
<evidence type="ECO:0000313" key="1">
    <source>
        <dbReference type="EMBL" id="KAI8435874.1"/>
    </source>
</evidence>
<protein>
    <submittedName>
        <fullName evidence="1">Uncharacterized protein</fullName>
    </submittedName>
</protein>
<dbReference type="EMBL" id="CM046106">
    <property type="protein sequence ID" value="KAI8435874.1"/>
    <property type="molecule type" value="Genomic_DNA"/>
</dbReference>
<keyword evidence="2" id="KW-1185">Reference proteome</keyword>
<name>A0ACC0KHB2_CHOFU</name>
<sequence length="190" mass="21649">MLARWAPLSERGRMGSLVFGGAQIGNIAGTYLSGLVMKETREWQSVFYLFGAIGILWFILWTLLCYNDPESHPFISDQEKKFLEEALGRHRSSEPSSIPWKAIVMSVPLWALVCAQIVKRKWMTVTNARKTFTTIVFWITLAVFIVTNLVYVAWASGDEQWWNSSSQDPRRRQKTEAGDSSRSVNAEVIL</sequence>
<accession>A0ACC0KHB2</accession>
<dbReference type="Proteomes" id="UP001064048">
    <property type="component" value="Chromosome 6"/>
</dbReference>